<organism evidence="1 2">
    <name type="scientific">Leptospirillum ferriphilum</name>
    <dbReference type="NCBI Taxonomy" id="178606"/>
    <lineage>
        <taxon>Bacteria</taxon>
        <taxon>Pseudomonadati</taxon>
        <taxon>Nitrospirota</taxon>
        <taxon>Nitrospiria</taxon>
        <taxon>Nitrospirales</taxon>
        <taxon>Nitrospiraceae</taxon>
        <taxon>Leptospirillum</taxon>
    </lineage>
</organism>
<evidence type="ECO:0000313" key="1">
    <source>
        <dbReference type="EMBL" id="KGA94712.1"/>
    </source>
</evidence>
<proteinExistence type="predicted"/>
<sequence length="49" mass="5454">MAEAFRDNVVVNSSESINFRNDAARKHVLLDNILLRPRGSPFGTVHSSD</sequence>
<dbReference type="Proteomes" id="UP000029452">
    <property type="component" value="Unassembled WGS sequence"/>
</dbReference>
<evidence type="ECO:0000313" key="2">
    <source>
        <dbReference type="Proteomes" id="UP000029452"/>
    </source>
</evidence>
<gene>
    <name evidence="1" type="ORF">LptCag_2142</name>
</gene>
<name>A0A094WGC1_9BACT</name>
<dbReference type="AlphaFoldDB" id="A0A094WGC1"/>
<protein>
    <submittedName>
        <fullName evidence="1">Uncharacterized protein</fullName>
    </submittedName>
</protein>
<comment type="caution">
    <text evidence="1">The sequence shown here is derived from an EMBL/GenBank/DDBJ whole genome shotgun (WGS) entry which is preliminary data.</text>
</comment>
<dbReference type="EMBL" id="JPGK01000002">
    <property type="protein sequence ID" value="KGA94712.1"/>
    <property type="molecule type" value="Genomic_DNA"/>
</dbReference>
<reference evidence="1 2" key="1">
    <citation type="submission" date="2014-06" db="EMBL/GenBank/DDBJ databases">
        <title>Draft genome sequence of iron oxidizing acidophile Leptospirillum ferriphilum DSM14647.</title>
        <authorList>
            <person name="Cardenas J.P."/>
            <person name="Lazcano M."/>
            <person name="Ossandon F.J."/>
            <person name="Corbett M."/>
            <person name="Holmes D.S."/>
            <person name="Watkin E."/>
        </authorList>
    </citation>
    <scope>NUCLEOTIDE SEQUENCE [LARGE SCALE GENOMIC DNA]</scope>
    <source>
        <strain evidence="1 2">DSM 14647</strain>
    </source>
</reference>
<accession>A0A094WGC1</accession>